<dbReference type="SUPFAM" id="SSF57850">
    <property type="entry name" value="RING/U-box"/>
    <property type="match status" value="1"/>
</dbReference>
<dbReference type="InterPro" id="IPR016024">
    <property type="entry name" value="ARM-type_fold"/>
</dbReference>
<dbReference type="EC" id="2.3.2.27" evidence="3"/>
<evidence type="ECO:0000256" key="2">
    <source>
        <dbReference type="ARBA" id="ARBA00004906"/>
    </source>
</evidence>
<gene>
    <name evidence="8 9" type="primary">LOC108987177</name>
</gene>
<protein>
    <recommendedName>
        <fullName evidence="3">RING-type E3 ubiquitin transferase</fullName>
        <ecNumber evidence="3">2.3.2.27</ecNumber>
    </recommendedName>
</protein>
<dbReference type="CDD" id="cd16664">
    <property type="entry name" value="RING-Ubox_PUB"/>
    <property type="match status" value="1"/>
</dbReference>
<dbReference type="Proteomes" id="UP000235220">
    <property type="component" value="Chromosome 7"/>
</dbReference>
<dbReference type="InterPro" id="IPR013083">
    <property type="entry name" value="Znf_RING/FYVE/PHD"/>
</dbReference>
<dbReference type="GO" id="GO:0005737">
    <property type="term" value="C:cytoplasm"/>
    <property type="evidence" value="ECO:0000318"/>
    <property type="project" value="GO_Central"/>
</dbReference>
<dbReference type="Gene3D" id="3.30.40.10">
    <property type="entry name" value="Zinc/RING finger domain, C3HC4 (zinc finger)"/>
    <property type="match status" value="1"/>
</dbReference>
<dbReference type="InterPro" id="IPR045210">
    <property type="entry name" value="RING-Ubox_PUB"/>
</dbReference>
<comment type="catalytic activity">
    <reaction evidence="1">
        <text>S-ubiquitinyl-[E2 ubiquitin-conjugating enzyme]-L-cysteine + [acceptor protein]-L-lysine = [E2 ubiquitin-conjugating enzyme]-L-cysteine + N(6)-ubiquitinyl-[acceptor protein]-L-lysine.</text>
        <dbReference type="EC" id="2.3.2.27"/>
    </reaction>
</comment>
<dbReference type="Gramene" id="Jr07_04270_p1">
    <property type="protein sequence ID" value="cds.Jr07_04270_p1"/>
    <property type="gene ID" value="Jr07_04270"/>
</dbReference>
<dbReference type="InterPro" id="IPR011989">
    <property type="entry name" value="ARM-like"/>
</dbReference>
<dbReference type="SMART" id="SM00504">
    <property type="entry name" value="Ubox"/>
    <property type="match status" value="1"/>
</dbReference>
<dbReference type="PANTHER" id="PTHR23315:SF240">
    <property type="entry name" value="U-BOX DOMAIN-CONTAINING PROTEIN 5"/>
    <property type="match status" value="1"/>
</dbReference>
<dbReference type="PROSITE" id="PS51698">
    <property type="entry name" value="U_BOX"/>
    <property type="match status" value="1"/>
</dbReference>
<dbReference type="AlphaFoldDB" id="A0A2I4E867"/>
<dbReference type="Pfam" id="PF25598">
    <property type="entry name" value="ARM_PUB"/>
    <property type="match status" value="1"/>
</dbReference>
<sequence>MGSDIAEVVDKLPDPYAFKLPLLKYKELKKLLDRISTVLPLIEAAQPPGSSGIEALGSLNVAIEKAMQFYKSCSRSSKLYLAVRGKTIASICQRSKNLLEESLGQIQTMVPHELAEEISHITDDLTGANFTLNSSEEEATKAVKRFLLQIASASHLMETSEIKALQLAASTLDITSPDAIRREKKSINKRLEDKYSDPTDKDTLNSLLHLLKKYGHLFLQEPSANGVQHEEAIAFEKCGRSSTYSQSVEVESQIRCQHHEVQIDFSSRGIPPEEFKCPISSRLMRDPVVIASGQTFERMNIQKWFDGGNEICPKTKIKLAHLSLTPNTAMKDLITKWCMANAVTIPDPTMPSEILNSWETSSTSIVSFGSSMNDLRLPMDLSNMSVGSLDSSYALDSSQSYIVDSSQSYALDSSQSYALDSSHTMSTKEVQKSHSYAKIHEIDMKYLSKLAELQWQSQCKVVEDVKNHLNESDQACHSMSSDNFVRPLVRFLKDALHLHDVKAQQAGSQLLSAFVRKNRSGISYLCEEAFSLLATFLISEVTEEALDILEFLSSHPHCKAKIAASGALTSILKMLNSDNRDCQERAIKILCNLSSDCDICSHIVSLECIPKLVPFLVDSTLAGNCVIILKNLCCTDEGRVSIAETNGCVASVAALVAAGSLEEQENAVSVLLSLCSHRVQYRQLVMRTQEDVIPALFDISVNGSDNGKVSARGLLRCLRDVKHNDDRECSGSDMGAFRDSTNLSKGRNSSKASGFLGRISIFSKPKKK</sequence>
<dbReference type="InterPro" id="IPR058678">
    <property type="entry name" value="ARM_PUB"/>
</dbReference>
<dbReference type="Gene3D" id="1.25.10.10">
    <property type="entry name" value="Leucine-rich Repeat Variant"/>
    <property type="match status" value="2"/>
</dbReference>
<organism evidence="7 9">
    <name type="scientific">Juglans regia</name>
    <name type="common">English walnut</name>
    <dbReference type="NCBI Taxonomy" id="51240"/>
    <lineage>
        <taxon>Eukaryota</taxon>
        <taxon>Viridiplantae</taxon>
        <taxon>Streptophyta</taxon>
        <taxon>Embryophyta</taxon>
        <taxon>Tracheophyta</taxon>
        <taxon>Spermatophyta</taxon>
        <taxon>Magnoliopsida</taxon>
        <taxon>eudicotyledons</taxon>
        <taxon>Gunneridae</taxon>
        <taxon>Pentapetalae</taxon>
        <taxon>rosids</taxon>
        <taxon>fabids</taxon>
        <taxon>Fagales</taxon>
        <taxon>Juglandaceae</taxon>
        <taxon>Juglans</taxon>
    </lineage>
</organism>
<dbReference type="SUPFAM" id="SSF48371">
    <property type="entry name" value="ARM repeat"/>
    <property type="match status" value="1"/>
</dbReference>
<dbReference type="GO" id="GO:0016567">
    <property type="term" value="P:protein ubiquitination"/>
    <property type="evidence" value="ECO:0007669"/>
    <property type="project" value="UniProtKB-UniPathway"/>
</dbReference>
<evidence type="ECO:0000256" key="5">
    <source>
        <dbReference type="ARBA" id="ARBA00022786"/>
    </source>
</evidence>
<evidence type="ECO:0000259" key="6">
    <source>
        <dbReference type="PROSITE" id="PS51698"/>
    </source>
</evidence>
<evidence type="ECO:0000256" key="1">
    <source>
        <dbReference type="ARBA" id="ARBA00000900"/>
    </source>
</evidence>
<evidence type="ECO:0000313" key="7">
    <source>
        <dbReference type="Proteomes" id="UP000235220"/>
    </source>
</evidence>
<dbReference type="OrthoDB" id="10064100at2759"/>
<dbReference type="PANTHER" id="PTHR23315">
    <property type="entry name" value="U BOX DOMAIN-CONTAINING"/>
    <property type="match status" value="1"/>
</dbReference>
<dbReference type="UniPathway" id="UPA00143"/>
<keyword evidence="5" id="KW-0833">Ubl conjugation pathway</keyword>
<proteinExistence type="predicted"/>
<keyword evidence="7" id="KW-1185">Reference proteome</keyword>
<comment type="pathway">
    <text evidence="2">Protein modification; protein ubiquitination.</text>
</comment>
<dbReference type="GO" id="GO:0005634">
    <property type="term" value="C:nucleus"/>
    <property type="evidence" value="ECO:0000318"/>
    <property type="project" value="GO_Central"/>
</dbReference>
<dbReference type="RefSeq" id="XP_018815597.2">
    <property type="nucleotide sequence ID" value="XM_018960052.2"/>
</dbReference>
<evidence type="ECO:0000256" key="4">
    <source>
        <dbReference type="ARBA" id="ARBA00022679"/>
    </source>
</evidence>
<evidence type="ECO:0000313" key="8">
    <source>
        <dbReference type="RefSeq" id="XP_018815596.2"/>
    </source>
</evidence>
<accession>A0A2I4E867</accession>
<name>A0A2I4E867_JUGRE</name>
<dbReference type="RefSeq" id="XP_018815596.2">
    <property type="nucleotide sequence ID" value="XM_018960051.2"/>
</dbReference>
<dbReference type="KEGG" id="jre:108987177"/>
<dbReference type="GO" id="GO:0061630">
    <property type="term" value="F:ubiquitin protein ligase activity"/>
    <property type="evidence" value="ECO:0007669"/>
    <property type="project" value="UniProtKB-EC"/>
</dbReference>
<feature type="domain" description="U-box" evidence="6">
    <location>
        <begin position="270"/>
        <end position="344"/>
    </location>
</feature>
<reference evidence="8 9" key="1">
    <citation type="submission" date="2025-04" db="UniProtKB">
        <authorList>
            <consortium name="RefSeq"/>
        </authorList>
    </citation>
    <scope>IDENTIFICATION</scope>
    <source>
        <tissue evidence="8 9">Leaves</tissue>
    </source>
</reference>
<dbReference type="InterPro" id="IPR003613">
    <property type="entry name" value="Ubox_domain"/>
</dbReference>
<keyword evidence="4" id="KW-0808">Transferase</keyword>
<evidence type="ECO:0000313" key="9">
    <source>
        <dbReference type="RefSeq" id="XP_018815597.2"/>
    </source>
</evidence>
<dbReference type="Pfam" id="PF04564">
    <property type="entry name" value="U-box"/>
    <property type="match status" value="1"/>
</dbReference>
<dbReference type="GeneID" id="108987177"/>
<evidence type="ECO:0000256" key="3">
    <source>
        <dbReference type="ARBA" id="ARBA00012483"/>
    </source>
</evidence>